<dbReference type="KEGG" id="tpsc:RBB77_11485"/>
<dbReference type="SUPFAM" id="SSF54427">
    <property type="entry name" value="NTF2-like"/>
    <property type="match status" value="1"/>
</dbReference>
<gene>
    <name evidence="1" type="ORF">RBB77_11485</name>
</gene>
<reference evidence="1" key="1">
    <citation type="submission" date="2023-08" db="EMBL/GenBank/DDBJ databases">
        <authorList>
            <person name="Messyasz A."/>
            <person name="Mannisto M.K."/>
            <person name="Kerkhof L.J."/>
            <person name="Haggblom M."/>
        </authorList>
    </citation>
    <scope>NUCLEOTIDE SEQUENCE</scope>
    <source>
        <strain evidence="1">X5P6</strain>
    </source>
</reference>
<proteinExistence type="predicted"/>
<dbReference type="RefSeq" id="WP_353061927.1">
    <property type="nucleotide sequence ID" value="NZ_CP132942.1"/>
</dbReference>
<dbReference type="EMBL" id="CP132942">
    <property type="protein sequence ID" value="XCB31085.1"/>
    <property type="molecule type" value="Genomic_DNA"/>
</dbReference>
<organism evidence="1">
    <name type="scientific">Tunturiibacter psychrotolerans</name>
    <dbReference type="NCBI Taxonomy" id="3069686"/>
    <lineage>
        <taxon>Bacteria</taxon>
        <taxon>Pseudomonadati</taxon>
        <taxon>Acidobacteriota</taxon>
        <taxon>Terriglobia</taxon>
        <taxon>Terriglobales</taxon>
        <taxon>Acidobacteriaceae</taxon>
        <taxon>Tunturiibacter</taxon>
    </lineage>
</organism>
<name>A0AAU7ZKM7_9BACT</name>
<dbReference type="Gene3D" id="3.10.450.50">
    <property type="match status" value="1"/>
</dbReference>
<reference evidence="1" key="2">
    <citation type="journal article" date="2024" name="Environ. Microbiol.">
        <title>Genome analysis and description of Tunturibacter gen. nov. expands the diversity of Terriglobia in tundra soils.</title>
        <authorList>
            <person name="Messyasz A."/>
            <person name="Mannisto M.K."/>
            <person name="Kerkhof L.J."/>
            <person name="Haggblom M.M."/>
        </authorList>
    </citation>
    <scope>NUCLEOTIDE SEQUENCE</scope>
    <source>
        <strain evidence="1">X5P6</strain>
    </source>
</reference>
<dbReference type="InterPro" id="IPR032710">
    <property type="entry name" value="NTF2-like_dom_sf"/>
</dbReference>
<accession>A0AAU7ZKM7</accession>
<dbReference type="AlphaFoldDB" id="A0AAU7ZKM7"/>
<sequence length="174" mass="18978">MNRRQLLTAACCAAPSILFSTGDAQSKPSANQFQGSPEQRESLRKTGEAIRSAFAKGDVKEILAYHHPEVIKALAYQNYIVGIKALKADLQSTFRSFKLEFLENTPETILFNQGTAVEMSLFTIQSVSKTGGPPAIFKGRSMVVYVEYPASPTGWASIRETIQPASTVNSSTNI</sequence>
<evidence type="ECO:0000313" key="1">
    <source>
        <dbReference type="EMBL" id="XCB31085.1"/>
    </source>
</evidence>
<evidence type="ECO:0008006" key="2">
    <source>
        <dbReference type="Google" id="ProtNLM"/>
    </source>
</evidence>
<protein>
    <recommendedName>
        <fullName evidence="2">Nuclear transport factor 2 family protein</fullName>
    </recommendedName>
</protein>